<dbReference type="AlphaFoldDB" id="B7KKU4"/>
<proteinExistence type="predicted"/>
<sequence length="308" mass="35644">MINITVAKKQLITILIDYLKIFGLIIDKSLVWLSHLPLKKNLGKLSIIYVLVIINFVMIIVYSSFSVFPSLFNLILNGILLGYLYKVEQNDRFQANKYQQNLEEVFETIHNGPLQTIAILLRKSQDNNLIKEELITKLSSLNSELRELYKFLKLENSQNKTTLYLENRKRVNLNHPLHEILYEVYNQTIAREFYCFQTLKIKICTFDPIDAPLTIEQKRQLCRFLEEALCNVGKYAIGVTRLKVIYTKIDGEYSLSIADNGQGITSKKQGIGTQQAKNIARQLKGKFQRVPLWPKGVLCELTWPVDKL</sequence>
<accession>B7KKU4</accession>
<evidence type="ECO:0000313" key="3">
    <source>
        <dbReference type="Proteomes" id="UP000002384"/>
    </source>
</evidence>
<protein>
    <submittedName>
        <fullName evidence="2">Sensor protein</fullName>
    </submittedName>
</protein>
<dbReference type="OrthoDB" id="337251at2"/>
<dbReference type="Proteomes" id="UP000002384">
    <property type="component" value="Chromosome"/>
</dbReference>
<keyword evidence="3" id="KW-1185">Reference proteome</keyword>
<keyword evidence="1" id="KW-0812">Transmembrane</keyword>
<keyword evidence="1" id="KW-0472">Membrane</keyword>
<dbReference type="eggNOG" id="COG4585">
    <property type="taxonomic scope" value="Bacteria"/>
</dbReference>
<gene>
    <name evidence="2" type="ordered locus">PCC7424_2650</name>
</gene>
<dbReference type="STRING" id="65393.PCC7424_2650"/>
<dbReference type="HOGENOM" id="CLU_917142_0_0_3"/>
<feature type="transmembrane region" description="Helical" evidence="1">
    <location>
        <begin position="45"/>
        <end position="65"/>
    </location>
</feature>
<dbReference type="RefSeq" id="WP_015954664.1">
    <property type="nucleotide sequence ID" value="NC_011729.1"/>
</dbReference>
<name>B7KKU4_GLOC7</name>
<dbReference type="InterPro" id="IPR036890">
    <property type="entry name" value="HATPase_C_sf"/>
</dbReference>
<reference evidence="3" key="1">
    <citation type="journal article" date="2011" name="MBio">
        <title>Novel metabolic attributes of the genus Cyanothece, comprising a group of unicellular nitrogen-fixing Cyanobacteria.</title>
        <authorList>
            <person name="Bandyopadhyay A."/>
            <person name="Elvitigala T."/>
            <person name="Welsh E."/>
            <person name="Stockel J."/>
            <person name="Liberton M."/>
            <person name="Min H."/>
            <person name="Sherman L.A."/>
            <person name="Pakrasi H.B."/>
        </authorList>
    </citation>
    <scope>NUCLEOTIDE SEQUENCE [LARGE SCALE GENOMIC DNA]</scope>
    <source>
        <strain evidence="3">PCC 7424</strain>
    </source>
</reference>
<evidence type="ECO:0000256" key="1">
    <source>
        <dbReference type="SAM" id="Phobius"/>
    </source>
</evidence>
<dbReference type="Gene3D" id="3.30.565.10">
    <property type="entry name" value="Histidine kinase-like ATPase, C-terminal domain"/>
    <property type="match status" value="1"/>
</dbReference>
<keyword evidence="1" id="KW-1133">Transmembrane helix</keyword>
<dbReference type="EMBL" id="CP001291">
    <property type="protein sequence ID" value="ACK71063.1"/>
    <property type="molecule type" value="Genomic_DNA"/>
</dbReference>
<organism evidence="2 3">
    <name type="scientific">Gloeothece citriformis (strain PCC 7424)</name>
    <name type="common">Cyanothece sp. (strain PCC 7424)</name>
    <dbReference type="NCBI Taxonomy" id="65393"/>
    <lineage>
        <taxon>Bacteria</taxon>
        <taxon>Bacillati</taxon>
        <taxon>Cyanobacteriota</taxon>
        <taxon>Cyanophyceae</taxon>
        <taxon>Oscillatoriophycideae</taxon>
        <taxon>Chroococcales</taxon>
        <taxon>Aphanothecaceae</taxon>
        <taxon>Gloeothece</taxon>
        <taxon>Gloeothece citriformis</taxon>
    </lineage>
</organism>
<dbReference type="KEGG" id="cyc:PCC7424_2650"/>
<dbReference type="SUPFAM" id="SSF55874">
    <property type="entry name" value="ATPase domain of HSP90 chaperone/DNA topoisomerase II/histidine kinase"/>
    <property type="match status" value="1"/>
</dbReference>
<evidence type="ECO:0000313" key="2">
    <source>
        <dbReference type="EMBL" id="ACK71063.1"/>
    </source>
</evidence>